<dbReference type="EMBL" id="JAVRRJ010000008">
    <property type="protein sequence ID" value="KAK5082470.1"/>
    <property type="molecule type" value="Genomic_DNA"/>
</dbReference>
<dbReference type="Gene3D" id="2.120.10.30">
    <property type="entry name" value="TolB, C-terminal domain"/>
    <property type="match status" value="1"/>
</dbReference>
<evidence type="ECO:0000313" key="2">
    <source>
        <dbReference type="EMBL" id="KAK5082470.1"/>
    </source>
</evidence>
<dbReference type="InterPro" id="IPR052988">
    <property type="entry name" value="Oryzine_lactonohydrolase"/>
</dbReference>
<protein>
    <recommendedName>
        <fullName evidence="1">SMP-30/Gluconolactonase/LRE-like region domain-containing protein</fullName>
    </recommendedName>
</protein>
<dbReference type="InterPro" id="IPR013658">
    <property type="entry name" value="SGL"/>
</dbReference>
<organism evidence="2 3">
    <name type="scientific">Lithohypha guttulata</name>
    <dbReference type="NCBI Taxonomy" id="1690604"/>
    <lineage>
        <taxon>Eukaryota</taxon>
        <taxon>Fungi</taxon>
        <taxon>Dikarya</taxon>
        <taxon>Ascomycota</taxon>
        <taxon>Pezizomycotina</taxon>
        <taxon>Eurotiomycetes</taxon>
        <taxon>Chaetothyriomycetidae</taxon>
        <taxon>Chaetothyriales</taxon>
        <taxon>Trichomeriaceae</taxon>
        <taxon>Lithohypha</taxon>
    </lineage>
</organism>
<dbReference type="InterPro" id="IPR011042">
    <property type="entry name" value="6-blade_b-propeller_TolB-like"/>
</dbReference>
<accession>A0AAN7SVB5</accession>
<evidence type="ECO:0000259" key="1">
    <source>
        <dbReference type="Pfam" id="PF08450"/>
    </source>
</evidence>
<dbReference type="Pfam" id="PF08450">
    <property type="entry name" value="SGL"/>
    <property type="match status" value="1"/>
</dbReference>
<evidence type="ECO:0000313" key="3">
    <source>
        <dbReference type="Proteomes" id="UP001309876"/>
    </source>
</evidence>
<dbReference type="Proteomes" id="UP001309876">
    <property type="component" value="Unassembled WGS sequence"/>
</dbReference>
<keyword evidence="3" id="KW-1185">Reference proteome</keyword>
<dbReference type="SUPFAM" id="SSF63829">
    <property type="entry name" value="Calcium-dependent phosphotriesterase"/>
    <property type="match status" value="1"/>
</dbReference>
<dbReference type="PANTHER" id="PTHR47064:SF2">
    <property type="entry name" value="SMP-30_GLUCONOLACTONASE_LRE-LIKE REGION DOMAIN-CONTAINING PROTEIN-RELATED"/>
    <property type="match status" value="1"/>
</dbReference>
<name>A0AAN7SVB5_9EURO</name>
<dbReference type="AlphaFoldDB" id="A0AAN7SVB5"/>
<gene>
    <name evidence="2" type="ORF">LTR05_007617</name>
</gene>
<dbReference type="PANTHER" id="PTHR47064">
    <property type="entry name" value="PUTATIVE (AFU_ORTHOLOGUE AFUA_1G08990)-RELATED"/>
    <property type="match status" value="1"/>
</dbReference>
<proteinExistence type="predicted"/>
<reference evidence="2 3" key="1">
    <citation type="submission" date="2023-08" db="EMBL/GenBank/DDBJ databases">
        <title>Black Yeasts Isolated from many extreme environments.</title>
        <authorList>
            <person name="Coleine C."/>
            <person name="Stajich J.E."/>
            <person name="Selbmann L."/>
        </authorList>
    </citation>
    <scope>NUCLEOTIDE SEQUENCE [LARGE SCALE GENOMIC DNA]</scope>
    <source>
        <strain evidence="2 3">CCFEE 5910</strain>
    </source>
</reference>
<feature type="domain" description="SMP-30/Gluconolactonase/LRE-like region" evidence="1">
    <location>
        <begin position="128"/>
        <end position="247"/>
    </location>
</feature>
<comment type="caution">
    <text evidence="2">The sequence shown here is derived from an EMBL/GenBank/DDBJ whole genome shotgun (WGS) entry which is preliminary data.</text>
</comment>
<sequence length="299" mass="32249">MSYDADFNTTVEIPGYLSILDLNNSRVFRPTLTGPAAHLLVNPNGGYYHSGLVYLSSFGDPKTSPTIVTIDPFTYGTIETVNSFYGLPLNGSNDIAVATSRTTAQPSLFYSDFYFAAEGLPGVWSAPQQLPNAVYRFQPTEQSLAMVISPLDVQTPNGLAVDKNNAVLYVTEGPDSAVFGQSYNKSSGSAGIYKFDLGGGDGCTPVNKRVVGLARQGFASGVKIDDHGRIWAAEYEGCVVMSSAGKVLGVFNAVHILENSNITDVAPLANFALVRDRLVWLGFDKIYSIKLAQEVKTWF</sequence>